<gene>
    <name evidence="1" type="ORF">CEXT_481891</name>
</gene>
<evidence type="ECO:0000313" key="2">
    <source>
        <dbReference type="Proteomes" id="UP001054945"/>
    </source>
</evidence>
<accession>A0AAV4UF07</accession>
<protein>
    <submittedName>
        <fullName evidence="1">Uncharacterized protein</fullName>
    </submittedName>
</protein>
<sequence length="69" mass="7812">MKNADLWNGPYKVHLKVPSMTSEKLSSLQICDQLTTSDIETLNLKTILNGIKKYTEHIAKHTLSTTCKH</sequence>
<name>A0AAV4UF07_CAEEX</name>
<dbReference type="AlphaFoldDB" id="A0AAV4UF07"/>
<dbReference type="EMBL" id="BPLR01012761">
    <property type="protein sequence ID" value="GIY56364.1"/>
    <property type="molecule type" value="Genomic_DNA"/>
</dbReference>
<reference evidence="1 2" key="1">
    <citation type="submission" date="2021-06" db="EMBL/GenBank/DDBJ databases">
        <title>Caerostris extrusa draft genome.</title>
        <authorList>
            <person name="Kono N."/>
            <person name="Arakawa K."/>
        </authorList>
    </citation>
    <scope>NUCLEOTIDE SEQUENCE [LARGE SCALE GENOMIC DNA]</scope>
</reference>
<proteinExistence type="predicted"/>
<dbReference type="Proteomes" id="UP001054945">
    <property type="component" value="Unassembled WGS sequence"/>
</dbReference>
<organism evidence="1 2">
    <name type="scientific">Caerostris extrusa</name>
    <name type="common">Bark spider</name>
    <name type="synonym">Caerostris bankana</name>
    <dbReference type="NCBI Taxonomy" id="172846"/>
    <lineage>
        <taxon>Eukaryota</taxon>
        <taxon>Metazoa</taxon>
        <taxon>Ecdysozoa</taxon>
        <taxon>Arthropoda</taxon>
        <taxon>Chelicerata</taxon>
        <taxon>Arachnida</taxon>
        <taxon>Araneae</taxon>
        <taxon>Araneomorphae</taxon>
        <taxon>Entelegynae</taxon>
        <taxon>Araneoidea</taxon>
        <taxon>Araneidae</taxon>
        <taxon>Caerostris</taxon>
    </lineage>
</organism>
<evidence type="ECO:0000313" key="1">
    <source>
        <dbReference type="EMBL" id="GIY56364.1"/>
    </source>
</evidence>
<comment type="caution">
    <text evidence="1">The sequence shown here is derived from an EMBL/GenBank/DDBJ whole genome shotgun (WGS) entry which is preliminary data.</text>
</comment>
<keyword evidence="2" id="KW-1185">Reference proteome</keyword>